<evidence type="ECO:0000313" key="1">
    <source>
        <dbReference type="EMBL" id="TSC94729.1"/>
    </source>
</evidence>
<sequence>MPAKRRKEYQLVHIFYSVDCTDGWHSSEVHYPNEVDDNTPLNELTSMVSDHLKGILRDVRERGQSIRIDKITYHKPPNGELIK</sequence>
<dbReference type="AlphaFoldDB" id="A0A554LQ35"/>
<dbReference type="EMBL" id="VMGN01000007">
    <property type="protein sequence ID" value="TSC94729.1"/>
    <property type="molecule type" value="Genomic_DNA"/>
</dbReference>
<protein>
    <submittedName>
        <fullName evidence="1">Uncharacterized protein</fullName>
    </submittedName>
</protein>
<gene>
    <name evidence="1" type="ORF">Athens101428_190</name>
</gene>
<comment type="caution">
    <text evidence="1">The sequence shown here is derived from an EMBL/GenBank/DDBJ whole genome shotgun (WGS) entry which is preliminary data.</text>
</comment>
<organism evidence="1 2">
    <name type="scientific">Candidatus Berkelbacteria bacterium Athens1014_28</name>
    <dbReference type="NCBI Taxonomy" id="2017145"/>
    <lineage>
        <taxon>Bacteria</taxon>
        <taxon>Candidatus Berkelbacteria</taxon>
    </lineage>
</organism>
<dbReference type="Proteomes" id="UP000316495">
    <property type="component" value="Unassembled WGS sequence"/>
</dbReference>
<evidence type="ECO:0000313" key="2">
    <source>
        <dbReference type="Proteomes" id="UP000316495"/>
    </source>
</evidence>
<proteinExistence type="predicted"/>
<name>A0A554LQ35_9BACT</name>
<reference evidence="1 2" key="1">
    <citation type="submission" date="2017-07" db="EMBL/GenBank/DDBJ databases">
        <title>Mechanisms for carbon and nitrogen cycling indicate functional differentiation within the Candidate Phyla Radiation.</title>
        <authorList>
            <person name="Danczak R.E."/>
            <person name="Johnston M.D."/>
            <person name="Kenah C."/>
            <person name="Slattery M."/>
            <person name="Wrighton K.C."/>
            <person name="Wilkins M.J."/>
        </authorList>
    </citation>
    <scope>NUCLEOTIDE SEQUENCE [LARGE SCALE GENOMIC DNA]</scope>
    <source>
        <strain evidence="1">Athens1014_28</strain>
    </source>
</reference>
<accession>A0A554LQ35</accession>